<evidence type="ECO:0000256" key="9">
    <source>
        <dbReference type="ARBA" id="ARBA00022989"/>
    </source>
</evidence>
<keyword evidence="7" id="KW-0547">Nucleotide-binding</keyword>
<evidence type="ECO:0000256" key="13">
    <source>
        <dbReference type="SAM" id="Phobius"/>
    </source>
</evidence>
<sequence>MSEYGAFEKTTARRKPFALRLSGRTSVVGPSVSPSDWVHNCAAREMRSRIDTEVTPITSGLSNANTEPPPPSGLKAYLRIFTNGDAQLYALEAVAIIAAITSGVALALVNVVLGNFVTILGNATDGGLFPDGFMSRVQTAALRFVYIGIARFCGTYIYASLFTYVAHRMTRNIRCAFLRAALGQEIAFFDQGVSGSIAMQATTNGKLIQSGTAEKLGLFVQAMSTFIAAFVVAFIADWKLTLIISCIIPALLLISGLVAWLDVIVETGMLQVYGQAGSYSESILGGIRAVHAFGLRNRLVAKYKTDFLDDAYRRGMKKNVLYGILFGGEYSVLYCGMGLAFWQGINMVDRGEIDNIGVVFTVVFSIVIAAMMITSIAPHMLAFGRAATAAAELFTLIDRKSAIDPFGEHGEKPRHVSGNIEIQDVTFAYPNRPEATVLQDFTLRVPAGKVTALVGPSGSGKSTIIGLLERWYDPCQGRITLDGIGLGDLNLRWLRTNVRLVQQEPVLFNGTVFDNIVKGLIGTAWEDASTEEKKRRVQNAAELAFAHDFISDLAQGYDTPIGQRGSLLSGGQKQRIAIARSIISEPKILLLDEATSALDPQAEGIVQKALDNAARNRTTITIAHKLATIRDADNIVVMSHGRIAEQGTHEQLCSQGGLYEKLVRAQDLAPSSDAASNKTAVEDDSADCDLEPRLALTKTHTRETSELAALQAREDIESYKPLGFFRTIAKLVKLTPELRAWYILTLVTCVAGAAIFPGQAILLAQVLDTASSPNMVSRGNFFALMFFVMGLGCFVAYFVMGWACNMIGQVLTRRTRHELFDCILKQDLRFFDRPENTVGSLMSKLDSYPQSIFELMGMNVGLITIAGINVLISAILALAISWRVAVIGVFVGLPPMLVAGYARVRLEAKIDADMGKRYAASSSVASETTTAIRTVSSLAIEQRVLAQYAEELDAAIHKALPGLFNMMIWFALTQSIEYFILSLGFWWGSKLIFEEKVTFYQFIASFMAVYFSGQGAGQMFSFSSSFSKAIQAANYYFWLRDLEPMIRETDSNRDMAPAEGCKSFELEKIRFSYPTAPDIRILHGVSLTINPGEFVAFVGASGCGKSTLISLLGRFYDPTSGTITVDGAHPLPALNPALYRQNVALVQQEPTLFPGTIRENIAHGLPEAPSSSSASASPGPAPATTDAQIEQACRAANAWTFIASLPEGLDTPCGQGGGQQLSGGQRQRVAIARALVRDPAVLLLDEATSALDTASERVVQAALARASAPRPDGRSRVAVAVAHRLSTIRAADRIFVFSGGAVVEVGTHEELVRRGGMYAQMCEAQNLGV</sequence>
<evidence type="ECO:0000313" key="17">
    <source>
        <dbReference type="Proteomes" id="UP000236305"/>
    </source>
</evidence>
<feature type="transmembrane region" description="Helical" evidence="13">
    <location>
        <begin position="242"/>
        <end position="261"/>
    </location>
</feature>
<dbReference type="GO" id="GO:0016887">
    <property type="term" value="F:ATP hydrolysis activity"/>
    <property type="evidence" value="ECO:0007669"/>
    <property type="project" value="InterPro"/>
</dbReference>
<dbReference type="GO" id="GO:0005524">
    <property type="term" value="F:ATP binding"/>
    <property type="evidence" value="ECO:0007669"/>
    <property type="project" value="UniProtKB-KW"/>
</dbReference>
<dbReference type="SMART" id="SM00382">
    <property type="entry name" value="AAA"/>
    <property type="match status" value="2"/>
</dbReference>
<dbReference type="Pfam" id="PF00005">
    <property type="entry name" value="ABC_tran"/>
    <property type="match status" value="2"/>
</dbReference>
<dbReference type="PANTHER" id="PTHR43394">
    <property type="entry name" value="ATP-DEPENDENT PERMEASE MDL1, MITOCHONDRIAL"/>
    <property type="match status" value="1"/>
</dbReference>
<name>A0AA44WQJ9_VERDA</name>
<dbReference type="GO" id="GO:0005743">
    <property type="term" value="C:mitochondrial inner membrane"/>
    <property type="evidence" value="ECO:0007669"/>
    <property type="project" value="TreeGrafter"/>
</dbReference>
<reference evidence="16 17" key="1">
    <citation type="submission" date="2017-12" db="EMBL/GenBank/DDBJ databases">
        <title>Comparative genomics yields insights into virulence evolution of Verticillium dahliae.</title>
        <authorList>
            <person name="Fan R."/>
            <person name="Armitage A.D."/>
            <person name="Cascant-Lopez E."/>
            <person name="Sobczyk M."/>
            <person name="Cockerton H.M."/>
            <person name="Harrison R.J."/>
        </authorList>
    </citation>
    <scope>NUCLEOTIDE SEQUENCE [LARGE SCALE GENOMIC DNA]</scope>
    <source>
        <strain evidence="16 17">12008</strain>
    </source>
</reference>
<feature type="transmembrane region" description="Helical" evidence="13">
    <location>
        <begin position="884"/>
        <end position="904"/>
    </location>
</feature>
<keyword evidence="6" id="KW-0677">Repeat</keyword>
<proteinExistence type="inferred from homology"/>
<dbReference type="GO" id="GO:0090374">
    <property type="term" value="P:oligopeptide export from mitochondrion"/>
    <property type="evidence" value="ECO:0007669"/>
    <property type="project" value="TreeGrafter"/>
</dbReference>
<dbReference type="InterPro" id="IPR017871">
    <property type="entry name" value="ABC_transporter-like_CS"/>
</dbReference>
<evidence type="ECO:0008006" key="18">
    <source>
        <dbReference type="Google" id="ProtNLM"/>
    </source>
</evidence>
<feature type="transmembrane region" description="Helical" evidence="13">
    <location>
        <begin position="967"/>
        <end position="987"/>
    </location>
</feature>
<feature type="transmembrane region" description="Helical" evidence="13">
    <location>
        <begin position="216"/>
        <end position="236"/>
    </location>
</feature>
<dbReference type="EMBL" id="MPSH01000004">
    <property type="protein sequence ID" value="PNH35093.1"/>
    <property type="molecule type" value="Genomic_DNA"/>
</dbReference>
<feature type="region of interest" description="Disordered" evidence="12">
    <location>
        <begin position="1163"/>
        <end position="1186"/>
    </location>
</feature>
<keyword evidence="8" id="KW-0067">ATP-binding</keyword>
<evidence type="ECO:0000256" key="1">
    <source>
        <dbReference type="ARBA" id="ARBA00004141"/>
    </source>
</evidence>
<organism evidence="16 17">
    <name type="scientific">Verticillium dahliae</name>
    <name type="common">Verticillium wilt</name>
    <dbReference type="NCBI Taxonomy" id="27337"/>
    <lineage>
        <taxon>Eukaryota</taxon>
        <taxon>Fungi</taxon>
        <taxon>Dikarya</taxon>
        <taxon>Ascomycota</taxon>
        <taxon>Pezizomycotina</taxon>
        <taxon>Sordariomycetes</taxon>
        <taxon>Hypocreomycetidae</taxon>
        <taxon>Glomerellales</taxon>
        <taxon>Plectosphaerellaceae</taxon>
        <taxon>Verticillium</taxon>
    </lineage>
</organism>
<keyword evidence="10 13" id="KW-0472">Membrane</keyword>
<dbReference type="CDD" id="cd18577">
    <property type="entry name" value="ABC_6TM_Pgp_ABCB1_D1_like"/>
    <property type="match status" value="1"/>
</dbReference>
<keyword evidence="5 13" id="KW-0812">Transmembrane</keyword>
<evidence type="ECO:0000256" key="12">
    <source>
        <dbReference type="SAM" id="MobiDB-lite"/>
    </source>
</evidence>
<evidence type="ECO:0000256" key="11">
    <source>
        <dbReference type="ARBA" id="ARBA00023180"/>
    </source>
</evidence>
<dbReference type="FunFam" id="1.20.1560.10:FF:000057">
    <property type="entry name" value="ABC multidrug transporter SitT"/>
    <property type="match status" value="1"/>
</dbReference>
<evidence type="ECO:0000256" key="10">
    <source>
        <dbReference type="ARBA" id="ARBA00023136"/>
    </source>
</evidence>
<dbReference type="InterPro" id="IPR036640">
    <property type="entry name" value="ABC1_TM_sf"/>
</dbReference>
<feature type="transmembrane region" description="Helical" evidence="13">
    <location>
        <begin position="852"/>
        <end position="878"/>
    </location>
</feature>
<dbReference type="InterPro" id="IPR027417">
    <property type="entry name" value="P-loop_NTPase"/>
</dbReference>
<evidence type="ECO:0000256" key="2">
    <source>
        <dbReference type="ARBA" id="ARBA00004308"/>
    </source>
</evidence>
<dbReference type="FunFam" id="3.40.50.300:FF:000913">
    <property type="entry name" value="ABC multidrug transporter SitT"/>
    <property type="match status" value="1"/>
</dbReference>
<feature type="domain" description="ABC transporter" evidence="14">
    <location>
        <begin position="1064"/>
        <end position="1324"/>
    </location>
</feature>
<dbReference type="PANTHER" id="PTHR43394:SF11">
    <property type="entry name" value="ATP-BINDING CASSETTE TRANSPORTER"/>
    <property type="match status" value="1"/>
</dbReference>
<evidence type="ECO:0000259" key="15">
    <source>
        <dbReference type="PROSITE" id="PS50929"/>
    </source>
</evidence>
<dbReference type="InterPro" id="IPR011527">
    <property type="entry name" value="ABC1_TM_dom"/>
</dbReference>
<evidence type="ECO:0000256" key="4">
    <source>
        <dbReference type="ARBA" id="ARBA00022448"/>
    </source>
</evidence>
<feature type="domain" description="ABC transmembrane type-1" evidence="15">
    <location>
        <begin position="93"/>
        <end position="385"/>
    </location>
</feature>
<dbReference type="CDD" id="cd03249">
    <property type="entry name" value="ABC_MTABC3_MDL1_MDL2"/>
    <property type="match status" value="1"/>
</dbReference>
<keyword evidence="4" id="KW-0813">Transport</keyword>
<comment type="subcellular location">
    <subcellularLocation>
        <location evidence="2">Endomembrane system</location>
    </subcellularLocation>
    <subcellularLocation>
        <location evidence="1">Membrane</location>
        <topology evidence="1">Multi-pass membrane protein</topology>
    </subcellularLocation>
</comment>
<evidence type="ECO:0000256" key="5">
    <source>
        <dbReference type="ARBA" id="ARBA00022692"/>
    </source>
</evidence>
<feature type="transmembrane region" description="Helical" evidence="13">
    <location>
        <begin position="781"/>
        <end position="804"/>
    </location>
</feature>
<evidence type="ECO:0000256" key="6">
    <source>
        <dbReference type="ARBA" id="ARBA00022737"/>
    </source>
</evidence>
<evidence type="ECO:0000256" key="8">
    <source>
        <dbReference type="ARBA" id="ARBA00022840"/>
    </source>
</evidence>
<protein>
    <recommendedName>
        <fullName evidence="18">Leptomycin B resistance protein pmd1</fullName>
    </recommendedName>
</protein>
<comment type="caution">
    <text evidence="16">The sequence shown here is derived from an EMBL/GenBank/DDBJ whole genome shotgun (WGS) entry which is preliminary data.</text>
</comment>
<accession>A0AA44WQJ9</accession>
<keyword evidence="9 13" id="KW-1133">Transmembrane helix</keyword>
<dbReference type="Gene3D" id="3.40.50.300">
    <property type="entry name" value="P-loop containing nucleotide triphosphate hydrolases"/>
    <property type="match status" value="2"/>
</dbReference>
<feature type="domain" description="ABC transporter" evidence="14">
    <location>
        <begin position="420"/>
        <end position="665"/>
    </location>
</feature>
<dbReference type="SUPFAM" id="SSF52540">
    <property type="entry name" value="P-loop containing nucleoside triphosphate hydrolases"/>
    <property type="match status" value="2"/>
</dbReference>
<evidence type="ECO:0000313" key="16">
    <source>
        <dbReference type="EMBL" id="PNH35093.1"/>
    </source>
</evidence>
<dbReference type="GO" id="GO:0015421">
    <property type="term" value="F:ABC-type oligopeptide transporter activity"/>
    <property type="evidence" value="ECO:0007669"/>
    <property type="project" value="TreeGrafter"/>
</dbReference>
<evidence type="ECO:0000256" key="3">
    <source>
        <dbReference type="ARBA" id="ARBA00007577"/>
    </source>
</evidence>
<feature type="transmembrane region" description="Helical" evidence="13">
    <location>
        <begin position="141"/>
        <end position="164"/>
    </location>
</feature>
<dbReference type="Proteomes" id="UP000236305">
    <property type="component" value="Unassembled WGS sequence"/>
</dbReference>
<dbReference type="PROSITE" id="PS50893">
    <property type="entry name" value="ABC_TRANSPORTER_2"/>
    <property type="match status" value="2"/>
</dbReference>
<evidence type="ECO:0000259" key="14">
    <source>
        <dbReference type="PROSITE" id="PS50893"/>
    </source>
</evidence>
<dbReference type="PROSITE" id="PS00211">
    <property type="entry name" value="ABC_TRANSPORTER_1"/>
    <property type="match status" value="2"/>
</dbReference>
<dbReference type="InterPro" id="IPR003439">
    <property type="entry name" value="ABC_transporter-like_ATP-bd"/>
</dbReference>
<keyword evidence="11" id="KW-0325">Glycoprotein</keyword>
<dbReference type="Gene3D" id="1.20.1560.10">
    <property type="entry name" value="ABC transporter type 1, transmembrane domain"/>
    <property type="match status" value="1"/>
</dbReference>
<dbReference type="InterPro" id="IPR003593">
    <property type="entry name" value="AAA+_ATPase"/>
</dbReference>
<feature type="transmembrane region" description="Helical" evidence="13">
    <location>
        <begin position="320"/>
        <end position="344"/>
    </location>
</feature>
<dbReference type="InterPro" id="IPR039421">
    <property type="entry name" value="Type_1_exporter"/>
</dbReference>
<dbReference type="SUPFAM" id="SSF90123">
    <property type="entry name" value="ABC transporter transmembrane region"/>
    <property type="match status" value="2"/>
</dbReference>
<evidence type="ECO:0000256" key="7">
    <source>
        <dbReference type="ARBA" id="ARBA00022741"/>
    </source>
</evidence>
<dbReference type="CDD" id="cd18578">
    <property type="entry name" value="ABC_6TM_Pgp_ABCB1_D2_like"/>
    <property type="match status" value="1"/>
</dbReference>
<dbReference type="PROSITE" id="PS50929">
    <property type="entry name" value="ABC_TM1F"/>
    <property type="match status" value="2"/>
</dbReference>
<comment type="similarity">
    <text evidence="3">Belongs to the ABC transporter superfamily. ABCB family. Multidrug resistance exporter (TC 3.A.1.201) subfamily.</text>
</comment>
<dbReference type="FunFam" id="3.40.50.300:FF:001530">
    <property type="entry name" value="ABC multidrug transporter (Eurofung)"/>
    <property type="match status" value="1"/>
</dbReference>
<feature type="transmembrane region" description="Helical" evidence="13">
    <location>
        <begin position="356"/>
        <end position="377"/>
    </location>
</feature>
<gene>
    <name evidence="16" type="ORF">BJF96_g1875</name>
</gene>
<feature type="domain" description="ABC transmembrane type-1" evidence="15">
    <location>
        <begin position="743"/>
        <end position="1028"/>
    </location>
</feature>
<dbReference type="GO" id="GO:0012505">
    <property type="term" value="C:endomembrane system"/>
    <property type="evidence" value="ECO:0007669"/>
    <property type="project" value="UniProtKB-SubCell"/>
</dbReference>
<dbReference type="Pfam" id="PF00664">
    <property type="entry name" value="ABC_membrane"/>
    <property type="match status" value="2"/>
</dbReference>
<feature type="compositionally biased region" description="Low complexity" evidence="12">
    <location>
        <begin position="1166"/>
        <end position="1178"/>
    </location>
</feature>
<feature type="transmembrane region" description="Helical" evidence="13">
    <location>
        <begin position="740"/>
        <end position="761"/>
    </location>
</feature>
<feature type="transmembrane region" description="Helical" evidence="13">
    <location>
        <begin position="88"/>
        <end position="121"/>
    </location>
</feature>